<evidence type="ECO:0000256" key="6">
    <source>
        <dbReference type="RuleBase" id="RU003983"/>
    </source>
</evidence>
<keyword evidence="1 6" id="KW-0645">Protease</keyword>
<evidence type="ECO:0000313" key="10">
    <source>
        <dbReference type="Proteomes" id="UP000292547"/>
    </source>
</evidence>
<keyword evidence="10" id="KW-1185">Reference proteome</keyword>
<dbReference type="InterPro" id="IPR052173">
    <property type="entry name" value="Beta-lactam_resp_regulator"/>
</dbReference>
<evidence type="ECO:0000256" key="5">
    <source>
        <dbReference type="ARBA" id="ARBA00023049"/>
    </source>
</evidence>
<evidence type="ECO:0000256" key="7">
    <source>
        <dbReference type="SAM" id="Phobius"/>
    </source>
</evidence>
<keyword evidence="7" id="KW-1133">Transmembrane helix</keyword>
<keyword evidence="7" id="KW-0472">Membrane</keyword>
<evidence type="ECO:0000256" key="4">
    <source>
        <dbReference type="ARBA" id="ARBA00022833"/>
    </source>
</evidence>
<evidence type="ECO:0000256" key="2">
    <source>
        <dbReference type="ARBA" id="ARBA00022723"/>
    </source>
</evidence>
<dbReference type="GO" id="GO:0004222">
    <property type="term" value="F:metalloendopeptidase activity"/>
    <property type="evidence" value="ECO:0007669"/>
    <property type="project" value="InterPro"/>
</dbReference>
<dbReference type="InterPro" id="IPR001915">
    <property type="entry name" value="Peptidase_M48"/>
</dbReference>
<dbReference type="GeneID" id="300097586"/>
<dbReference type="PANTHER" id="PTHR34978:SF3">
    <property type="entry name" value="SLR0241 PROTEIN"/>
    <property type="match status" value="1"/>
</dbReference>
<comment type="similarity">
    <text evidence="6">Belongs to the peptidase M48 family.</text>
</comment>
<comment type="cofactor">
    <cofactor evidence="6">
        <name>Zn(2+)</name>
        <dbReference type="ChEBI" id="CHEBI:29105"/>
    </cofactor>
    <text evidence="6">Binds 1 zinc ion per subunit.</text>
</comment>
<name>A0A4P6TPA3_STRSO</name>
<keyword evidence="5 6" id="KW-0482">Metalloprotease</keyword>
<keyword evidence="4 6" id="KW-0862">Zinc</keyword>
<dbReference type="AlphaFoldDB" id="A0A4P6TPA3"/>
<dbReference type="Gene3D" id="3.30.2010.10">
    <property type="entry name" value="Metalloproteases ('zincins'), catalytic domain"/>
    <property type="match status" value="1"/>
</dbReference>
<dbReference type="Pfam" id="PF01435">
    <property type="entry name" value="Peptidase_M48"/>
    <property type="match status" value="1"/>
</dbReference>
<organism evidence="9 10">
    <name type="scientific">Streptomyces seoulensis</name>
    <dbReference type="NCBI Taxonomy" id="73044"/>
    <lineage>
        <taxon>Bacteria</taxon>
        <taxon>Bacillati</taxon>
        <taxon>Actinomycetota</taxon>
        <taxon>Actinomycetes</taxon>
        <taxon>Kitasatosporales</taxon>
        <taxon>Streptomycetaceae</taxon>
        <taxon>Streptomyces</taxon>
    </lineage>
</organism>
<feature type="transmembrane region" description="Helical" evidence="7">
    <location>
        <begin position="30"/>
        <end position="59"/>
    </location>
</feature>
<dbReference type="STRING" id="73044.GCA_000725795_02214"/>
<protein>
    <submittedName>
        <fullName evidence="9">M56 family peptidase</fullName>
    </submittedName>
</protein>
<evidence type="ECO:0000313" key="9">
    <source>
        <dbReference type="EMBL" id="QBJ89105.1"/>
    </source>
</evidence>
<sequence>MITLLLVPLFLPWALPPLARRTVERVRPEIALWTVTCATVTLAIGVVASLGLLLLPLSLKLPPAAALAELVRPLAAGPRLLVLGVSALAGGSLALAGYQALRQAALEMAHLRAARRRVAGVPDAGGLCVLSDPRPDAFALPGGLRRADRIVVTTGMLRALDPVQREALLAHERAHLAAKHHLFLSAAQIAGWCHPALAAVTAHISFAAERAADEAAASRCGDRNVTAHAVGRAALAASRSRSATGAPALAPGATTGPVPARVKALLAPAPVRRMVPALLAMALVCSAAGASSTAGAVWLHHGVEIAQGERSSD</sequence>
<keyword evidence="2" id="KW-0479">Metal-binding</keyword>
<feature type="domain" description="Peptidase M48" evidence="8">
    <location>
        <begin position="101"/>
        <end position="211"/>
    </location>
</feature>
<feature type="transmembrane region" description="Helical" evidence="7">
    <location>
        <begin position="80"/>
        <end position="101"/>
    </location>
</feature>
<keyword evidence="3 6" id="KW-0378">Hydrolase</keyword>
<dbReference type="RefSeq" id="WP_031180518.1">
    <property type="nucleotide sequence ID" value="NZ_CP032229.1"/>
</dbReference>
<evidence type="ECO:0000256" key="3">
    <source>
        <dbReference type="ARBA" id="ARBA00022801"/>
    </source>
</evidence>
<dbReference type="OrthoDB" id="9785340at2"/>
<keyword evidence="7" id="KW-0812">Transmembrane</keyword>
<dbReference type="EMBL" id="CP032229">
    <property type="protein sequence ID" value="QBJ89105.1"/>
    <property type="molecule type" value="Genomic_DNA"/>
</dbReference>
<dbReference type="KEGG" id="sseo:D0Z67_01400"/>
<evidence type="ECO:0000259" key="8">
    <source>
        <dbReference type="Pfam" id="PF01435"/>
    </source>
</evidence>
<reference evidence="9 10" key="1">
    <citation type="submission" date="2018-08" db="EMBL/GenBank/DDBJ databases">
        <title>The complete genome sequence of Streptomyces seoulensis, a pioneer strain for nickel superoxide dismutase discovery.</title>
        <authorList>
            <person name="Shin J."/>
            <person name="Lee J.-S."/>
            <person name="Lee E.-J."/>
            <person name="Youn H.-D."/>
        </authorList>
    </citation>
    <scope>NUCLEOTIDE SEQUENCE [LARGE SCALE GENOMIC DNA]</scope>
    <source>
        <strain evidence="9 10">KCTC 9819</strain>
    </source>
</reference>
<evidence type="ECO:0000256" key="1">
    <source>
        <dbReference type="ARBA" id="ARBA00022670"/>
    </source>
</evidence>
<dbReference type="GO" id="GO:0046872">
    <property type="term" value="F:metal ion binding"/>
    <property type="evidence" value="ECO:0007669"/>
    <property type="project" value="UniProtKB-KW"/>
</dbReference>
<dbReference type="PANTHER" id="PTHR34978">
    <property type="entry name" value="POSSIBLE SENSOR-TRANSDUCER PROTEIN BLAR"/>
    <property type="match status" value="1"/>
</dbReference>
<dbReference type="Proteomes" id="UP000292547">
    <property type="component" value="Chromosome"/>
</dbReference>
<accession>A0A4P6TPA3</accession>
<proteinExistence type="inferred from homology"/>
<dbReference type="GO" id="GO:0006508">
    <property type="term" value="P:proteolysis"/>
    <property type="evidence" value="ECO:0007669"/>
    <property type="project" value="UniProtKB-KW"/>
</dbReference>
<gene>
    <name evidence="9" type="ORF">D0Z67_01400</name>
</gene>